<organism evidence="2 3">
    <name type="scientific">Polypedilum vanderplanki</name>
    <name type="common">Sleeping chironomid midge</name>
    <dbReference type="NCBI Taxonomy" id="319348"/>
    <lineage>
        <taxon>Eukaryota</taxon>
        <taxon>Metazoa</taxon>
        <taxon>Ecdysozoa</taxon>
        <taxon>Arthropoda</taxon>
        <taxon>Hexapoda</taxon>
        <taxon>Insecta</taxon>
        <taxon>Pterygota</taxon>
        <taxon>Neoptera</taxon>
        <taxon>Endopterygota</taxon>
        <taxon>Diptera</taxon>
        <taxon>Nematocera</taxon>
        <taxon>Chironomoidea</taxon>
        <taxon>Chironomidae</taxon>
        <taxon>Chironominae</taxon>
        <taxon>Polypedilum</taxon>
        <taxon>Polypedilum</taxon>
    </lineage>
</organism>
<keyword evidence="3" id="KW-1185">Reference proteome</keyword>
<evidence type="ECO:0000256" key="1">
    <source>
        <dbReference type="SAM" id="SignalP"/>
    </source>
</evidence>
<evidence type="ECO:0000313" key="3">
    <source>
        <dbReference type="Proteomes" id="UP001107558"/>
    </source>
</evidence>
<evidence type="ECO:0000313" key="2">
    <source>
        <dbReference type="EMBL" id="KAG5668565.1"/>
    </source>
</evidence>
<dbReference type="OrthoDB" id="10644344at2759"/>
<dbReference type="EMBL" id="JADBJN010000004">
    <property type="protein sequence ID" value="KAG5668565.1"/>
    <property type="molecule type" value="Genomic_DNA"/>
</dbReference>
<feature type="chain" id="PRO_5039901217" evidence="1">
    <location>
        <begin position="19"/>
        <end position="166"/>
    </location>
</feature>
<protein>
    <submittedName>
        <fullName evidence="2">Uncharacterized protein</fullName>
    </submittedName>
</protein>
<feature type="signal peptide" evidence="1">
    <location>
        <begin position="1"/>
        <end position="18"/>
    </location>
</feature>
<keyword evidence="1" id="KW-0732">Signal</keyword>
<reference evidence="2" key="1">
    <citation type="submission" date="2021-03" db="EMBL/GenBank/DDBJ databases">
        <title>Chromosome level genome of the anhydrobiotic midge Polypedilum vanderplanki.</title>
        <authorList>
            <person name="Yoshida Y."/>
            <person name="Kikawada T."/>
            <person name="Gusev O."/>
        </authorList>
    </citation>
    <scope>NUCLEOTIDE SEQUENCE</scope>
    <source>
        <strain evidence="2">NIAS01</strain>
        <tissue evidence="2">Whole body or cell culture</tissue>
    </source>
</reference>
<name>A0A9J6BFL7_POLVA</name>
<dbReference type="Proteomes" id="UP001107558">
    <property type="component" value="Chromosome 4"/>
</dbReference>
<dbReference type="AlphaFoldDB" id="A0A9J6BFL7"/>
<accession>A0A9J6BFL7</accession>
<comment type="caution">
    <text evidence="2">The sequence shown here is derived from an EMBL/GenBank/DDBJ whole genome shotgun (WGS) entry which is preliminary data.</text>
</comment>
<proteinExistence type="predicted"/>
<sequence length="166" mass="19392">METFLYLLLTFLITSVFGIVKFEKIENVYSSNKSVLVYEAEAMGKYLHLNLEVIRPLDHLYLKVNLFKEEQSKFRELFKSPQIEYCKVISKKSRSNPMIRTFVVPALKAVPNFAKCPVYGAENFNVTFDSKMLTMFPNSRYMLIAHAYREDDNELIKLTLVVKLEN</sequence>
<dbReference type="PANTHER" id="PTHR20898">
    <property type="entry name" value="DAEDALUS ON 3-RELATED-RELATED"/>
    <property type="match status" value="1"/>
</dbReference>
<dbReference type="PANTHER" id="PTHR20898:SF0">
    <property type="entry name" value="DAEDALUS ON 3-RELATED"/>
    <property type="match status" value="1"/>
</dbReference>
<gene>
    <name evidence="2" type="ORF">PVAND_016502</name>
</gene>